<evidence type="ECO:0000259" key="3">
    <source>
        <dbReference type="PROSITE" id="PS50853"/>
    </source>
</evidence>
<dbReference type="SUPFAM" id="SSF49265">
    <property type="entry name" value="Fibronectin type III"/>
    <property type="match status" value="1"/>
</dbReference>
<dbReference type="OrthoDB" id="4145782at2"/>
<dbReference type="RefSeq" id="WP_113697228.1">
    <property type="nucleotide sequence ID" value="NZ_CP015163.1"/>
</dbReference>
<gene>
    <name evidence="4" type="ORF">A4R43_41715</name>
</gene>
<keyword evidence="1" id="KW-0326">Glycosidase</keyword>
<dbReference type="InterPro" id="IPR036116">
    <property type="entry name" value="FN3_sf"/>
</dbReference>
<dbReference type="Proteomes" id="UP000250434">
    <property type="component" value="Chromosome"/>
</dbReference>
<keyword evidence="5" id="KW-1185">Reference proteome</keyword>
<dbReference type="PROSITE" id="PS51257">
    <property type="entry name" value="PROKAR_LIPOPROTEIN"/>
    <property type="match status" value="1"/>
</dbReference>
<feature type="domain" description="Fibronectin type-III" evidence="3">
    <location>
        <begin position="142"/>
        <end position="227"/>
    </location>
</feature>
<dbReference type="PROSITE" id="PS50853">
    <property type="entry name" value="FN3"/>
    <property type="match status" value="1"/>
</dbReference>
<accession>A0A344LJD4</accession>
<keyword evidence="2" id="KW-0119">Carbohydrate metabolism</keyword>
<dbReference type="GO" id="GO:0000272">
    <property type="term" value="P:polysaccharide catabolic process"/>
    <property type="evidence" value="ECO:0007669"/>
    <property type="project" value="UniProtKB-KW"/>
</dbReference>
<dbReference type="EMBL" id="CP015163">
    <property type="protein sequence ID" value="AXB48158.1"/>
    <property type="molecule type" value="Genomic_DNA"/>
</dbReference>
<reference evidence="4 5" key="1">
    <citation type="submission" date="2016-04" db="EMBL/GenBank/DDBJ databases">
        <title>Complete genome sequence and analysis of deep-sea sediment isolate, Amycolatopsis sp. WP1.</title>
        <authorList>
            <person name="Wang H."/>
            <person name="Chen S."/>
            <person name="Wu Q."/>
        </authorList>
    </citation>
    <scope>NUCLEOTIDE SEQUENCE [LARGE SCALE GENOMIC DNA]</scope>
    <source>
        <strain evidence="4 5">WP1</strain>
    </source>
</reference>
<evidence type="ECO:0000313" key="5">
    <source>
        <dbReference type="Proteomes" id="UP000250434"/>
    </source>
</evidence>
<dbReference type="CDD" id="cd00063">
    <property type="entry name" value="FN3"/>
    <property type="match status" value="2"/>
</dbReference>
<dbReference type="InterPro" id="IPR003961">
    <property type="entry name" value="FN3_dom"/>
</dbReference>
<dbReference type="KEGG" id="aab:A4R43_41715"/>
<proteinExistence type="predicted"/>
<keyword evidence="2" id="KW-0624">Polysaccharide degradation</keyword>
<dbReference type="GO" id="GO:0016798">
    <property type="term" value="F:hydrolase activity, acting on glycosyl bonds"/>
    <property type="evidence" value="ECO:0007669"/>
    <property type="project" value="UniProtKB-KW"/>
</dbReference>
<name>A0A344LJD4_9PSEU</name>
<sequence length="228" mass="24631">MRKPLFLLSVLLFAGCAGEVPEPGLRATLVGSDDVVLDWPAAEPEAAGRVLEFATEAGGEYTVLQFMPPGQTRYTHPDLMPYTHFHYRLRSYAGPVSGTAEVLLPAGEFDEASQASNHDWAAPVVTPGDPSKQHSVRSAEGAPADFRATVRHANGIQFTWTDHANDEAGYLLEQRTTGEYRVAAVFEPDVTSAGLITLPEEKAATYRVRAFTCGPPSTVADVRTGQED</sequence>
<organism evidence="4 5">
    <name type="scientific">Amycolatopsis albispora</name>
    <dbReference type="NCBI Taxonomy" id="1804986"/>
    <lineage>
        <taxon>Bacteria</taxon>
        <taxon>Bacillati</taxon>
        <taxon>Actinomycetota</taxon>
        <taxon>Actinomycetes</taxon>
        <taxon>Pseudonocardiales</taxon>
        <taxon>Pseudonocardiaceae</taxon>
        <taxon>Amycolatopsis</taxon>
    </lineage>
</organism>
<dbReference type="Gene3D" id="2.60.40.10">
    <property type="entry name" value="Immunoglobulins"/>
    <property type="match status" value="2"/>
</dbReference>
<protein>
    <recommendedName>
        <fullName evidence="3">Fibronectin type-III domain-containing protein</fullName>
    </recommendedName>
</protein>
<dbReference type="InterPro" id="IPR013783">
    <property type="entry name" value="Ig-like_fold"/>
</dbReference>
<evidence type="ECO:0000313" key="4">
    <source>
        <dbReference type="EMBL" id="AXB48158.1"/>
    </source>
</evidence>
<keyword evidence="1" id="KW-0378">Hydrolase</keyword>
<dbReference type="AlphaFoldDB" id="A0A344LJD4"/>
<evidence type="ECO:0000256" key="2">
    <source>
        <dbReference type="ARBA" id="ARBA00023326"/>
    </source>
</evidence>
<evidence type="ECO:0000256" key="1">
    <source>
        <dbReference type="ARBA" id="ARBA00023295"/>
    </source>
</evidence>